<evidence type="ECO:0000256" key="5">
    <source>
        <dbReference type="ARBA" id="ARBA00022792"/>
    </source>
</evidence>
<keyword evidence="7" id="KW-0496">Mitochondrion</keyword>
<keyword evidence="8" id="KW-0472">Membrane</keyword>
<accession>A0A8J1Y827</accession>
<dbReference type="Proteomes" id="UP000749559">
    <property type="component" value="Unassembled WGS sequence"/>
</dbReference>
<sequence length="332" mass="38491">HFLKTCLLAIKETLLKRFCWKNNSFSMKRSASVLRIIKNRQYAWKRERSSSAGSSTVDYCINLVKKYDYENYLCNLLLPQEARVSSFAIRSFNVETAQVGESVTEKQTALMRMQFWSDAIEKIYKDAPPQTPVALELWRAVQKHKLSKRWLNRILEERKKNLENPSNKTIEEVEKYSENTVSSINYLLLESIGVKDLTADHAASHLGKCQGIVTLLRAVPHHAQRRRTFLPQQTLIQHSVAEEEVFRGCKEKKMLDVIYDIASVANSHLEKARSMKKDVPKSTHKVFLPAGAMEQYLLGLQKVDFNVYHSSLQQRNNWLPWTLWKKKIMGGF</sequence>
<feature type="non-terminal residue" evidence="12">
    <location>
        <position position="1"/>
    </location>
</feature>
<dbReference type="InterPro" id="IPR002060">
    <property type="entry name" value="Squ/phyt_synthse"/>
</dbReference>
<dbReference type="FunFam" id="1.10.600.10:FF:000013">
    <property type="entry name" value="NADH dehydrogenase (ubiquinone) complex I, assembly factor 6"/>
    <property type="match status" value="1"/>
</dbReference>
<reference evidence="12" key="1">
    <citation type="submission" date="2022-03" db="EMBL/GenBank/DDBJ databases">
        <authorList>
            <person name="Martin C."/>
        </authorList>
    </citation>
    <scope>NUCLEOTIDE SEQUENCE</scope>
</reference>
<dbReference type="OrthoDB" id="270318at2759"/>
<dbReference type="Pfam" id="PF00494">
    <property type="entry name" value="SQS_PSY"/>
    <property type="match status" value="1"/>
</dbReference>
<evidence type="ECO:0000313" key="12">
    <source>
        <dbReference type="EMBL" id="CAH1779944.1"/>
    </source>
</evidence>
<dbReference type="AlphaFoldDB" id="A0A8J1Y827"/>
<name>A0A8J1Y827_OWEFU</name>
<organism evidence="12 13">
    <name type="scientific">Owenia fusiformis</name>
    <name type="common">Polychaete worm</name>
    <dbReference type="NCBI Taxonomy" id="6347"/>
    <lineage>
        <taxon>Eukaryota</taxon>
        <taxon>Metazoa</taxon>
        <taxon>Spiralia</taxon>
        <taxon>Lophotrochozoa</taxon>
        <taxon>Annelida</taxon>
        <taxon>Polychaeta</taxon>
        <taxon>Sedentaria</taxon>
        <taxon>Canalipalpata</taxon>
        <taxon>Sabellida</taxon>
        <taxon>Oweniida</taxon>
        <taxon>Oweniidae</taxon>
        <taxon>Owenia</taxon>
    </lineage>
</organism>
<protein>
    <recommendedName>
        <fullName evidence="11">NADH dehydrogenase (ubiquinone) complex I, assembly factor 6</fullName>
        <ecNumber evidence="3">2.5.1.32</ecNumber>
    </recommendedName>
</protein>
<dbReference type="PANTHER" id="PTHR31480">
    <property type="entry name" value="BIFUNCTIONAL LYCOPENE CYCLASE/PHYTOENE SYNTHASE"/>
    <property type="match status" value="1"/>
</dbReference>
<evidence type="ECO:0000256" key="1">
    <source>
        <dbReference type="ARBA" id="ARBA00001805"/>
    </source>
</evidence>
<evidence type="ECO:0000256" key="8">
    <source>
        <dbReference type="ARBA" id="ARBA00023136"/>
    </source>
</evidence>
<evidence type="ECO:0000256" key="7">
    <source>
        <dbReference type="ARBA" id="ARBA00023128"/>
    </source>
</evidence>
<proteinExistence type="inferred from homology"/>
<evidence type="ECO:0000256" key="6">
    <source>
        <dbReference type="ARBA" id="ARBA00022946"/>
    </source>
</evidence>
<dbReference type="GO" id="GO:0016117">
    <property type="term" value="P:carotenoid biosynthetic process"/>
    <property type="evidence" value="ECO:0007669"/>
    <property type="project" value="UniProtKB-KW"/>
</dbReference>
<evidence type="ECO:0000256" key="2">
    <source>
        <dbReference type="ARBA" id="ARBA00004273"/>
    </source>
</evidence>
<evidence type="ECO:0000256" key="9">
    <source>
        <dbReference type="ARBA" id="ARBA00038273"/>
    </source>
</evidence>
<keyword evidence="5" id="KW-0999">Mitochondrion inner membrane</keyword>
<dbReference type="EMBL" id="CAIIXF020000003">
    <property type="protein sequence ID" value="CAH1779944.1"/>
    <property type="molecule type" value="Genomic_DNA"/>
</dbReference>
<dbReference type="Gene3D" id="1.10.600.10">
    <property type="entry name" value="Farnesyl Diphosphate Synthase"/>
    <property type="match status" value="1"/>
</dbReference>
<keyword evidence="4" id="KW-0125">Carotenoid biosynthesis</keyword>
<comment type="catalytic activity">
    <reaction evidence="1">
        <text>2 (2E,6E,10E)-geranylgeranyl diphosphate = 15-cis-phytoene + 2 diphosphate</text>
        <dbReference type="Rhea" id="RHEA:34475"/>
        <dbReference type="ChEBI" id="CHEBI:27787"/>
        <dbReference type="ChEBI" id="CHEBI:33019"/>
        <dbReference type="ChEBI" id="CHEBI:58756"/>
        <dbReference type="EC" id="2.5.1.32"/>
    </reaction>
</comment>
<dbReference type="EC" id="2.5.1.32" evidence="3"/>
<keyword evidence="6" id="KW-0809">Transit peptide</keyword>
<comment type="similarity">
    <text evidence="9">Belongs to the NDUFAF6 family.</text>
</comment>
<comment type="caution">
    <text evidence="12">The sequence shown here is derived from an EMBL/GenBank/DDBJ whole genome shotgun (WGS) entry which is preliminary data.</text>
</comment>
<gene>
    <name evidence="12" type="ORF">OFUS_LOCUS6699</name>
</gene>
<evidence type="ECO:0000256" key="3">
    <source>
        <dbReference type="ARBA" id="ARBA00012396"/>
    </source>
</evidence>
<dbReference type="InterPro" id="IPR008949">
    <property type="entry name" value="Isoprenoid_synthase_dom_sf"/>
</dbReference>
<dbReference type="GO" id="GO:0005743">
    <property type="term" value="C:mitochondrial inner membrane"/>
    <property type="evidence" value="ECO:0007669"/>
    <property type="project" value="UniProtKB-SubCell"/>
</dbReference>
<comment type="function">
    <text evidence="10">Involved in the assembly of mitochondrial NADH:ubiquinone oxidoreductase complex (complex I) at early stages. May play a role in the biogenesis of complex I subunit MT-ND1.</text>
</comment>
<evidence type="ECO:0000256" key="11">
    <source>
        <dbReference type="ARBA" id="ARBA00069034"/>
    </source>
</evidence>
<keyword evidence="13" id="KW-1185">Reference proteome</keyword>
<evidence type="ECO:0000256" key="10">
    <source>
        <dbReference type="ARBA" id="ARBA00056665"/>
    </source>
</evidence>
<comment type="subcellular location">
    <subcellularLocation>
        <location evidence="2">Mitochondrion inner membrane</location>
    </subcellularLocation>
</comment>
<evidence type="ECO:0000256" key="4">
    <source>
        <dbReference type="ARBA" id="ARBA00022746"/>
    </source>
</evidence>
<evidence type="ECO:0000313" key="13">
    <source>
        <dbReference type="Proteomes" id="UP000749559"/>
    </source>
</evidence>
<dbReference type="SUPFAM" id="SSF48576">
    <property type="entry name" value="Terpenoid synthases"/>
    <property type="match status" value="1"/>
</dbReference>